<keyword evidence="3" id="KW-1185">Reference proteome</keyword>
<gene>
    <name evidence="2" type="ORF">JZM60_06450</name>
</gene>
<dbReference type="RefSeq" id="WP_207164679.1">
    <property type="nucleotide sequence ID" value="NZ_CP071382.1"/>
</dbReference>
<reference evidence="2 3" key="1">
    <citation type="submission" date="2021-03" db="EMBL/GenBank/DDBJ databases">
        <title>Geobacter metallireducens gen. nov. sp. nov., a microorganism capable of coupling the complete oxidation of organic compounds to the reduction of iron and other metals.</title>
        <authorList>
            <person name="Li Y."/>
        </authorList>
    </citation>
    <scope>NUCLEOTIDE SEQUENCE [LARGE SCALE GENOMIC DNA]</scope>
    <source>
        <strain evidence="2 3">Jerry-YX</strain>
    </source>
</reference>
<dbReference type="EMBL" id="CP071382">
    <property type="protein sequence ID" value="QSV46901.1"/>
    <property type="molecule type" value="Genomic_DNA"/>
</dbReference>
<sequence>MYRMMSCIILVMVLLSAIPAAGEDNTLKKALWVEGGATLQGNYSVALGTRLGPIGMKFGYGGDFDYEGKVVNDAYPFTLADLGVAAKPVGKKKIDPAFGFDMMGFYDFTRNLTGYAEGGVYWQEERKVMVVTEAQRLFAWPAGTLFNVEKKRYVLTVEGGAGIQYRIPYDNWHAVLLTAGYHTLRGVSGGIGLAF</sequence>
<evidence type="ECO:0008006" key="4">
    <source>
        <dbReference type="Google" id="ProtNLM"/>
    </source>
</evidence>
<evidence type="ECO:0000256" key="1">
    <source>
        <dbReference type="SAM" id="SignalP"/>
    </source>
</evidence>
<evidence type="ECO:0000313" key="2">
    <source>
        <dbReference type="EMBL" id="QSV46901.1"/>
    </source>
</evidence>
<keyword evidence="1" id="KW-0732">Signal</keyword>
<organism evidence="2 3">
    <name type="scientific">Geobacter benzoatilyticus</name>
    <dbReference type="NCBI Taxonomy" id="2815309"/>
    <lineage>
        <taxon>Bacteria</taxon>
        <taxon>Pseudomonadati</taxon>
        <taxon>Thermodesulfobacteriota</taxon>
        <taxon>Desulfuromonadia</taxon>
        <taxon>Geobacterales</taxon>
        <taxon>Geobacteraceae</taxon>
        <taxon>Geobacter</taxon>
    </lineage>
</organism>
<evidence type="ECO:0000313" key="3">
    <source>
        <dbReference type="Proteomes" id="UP000663651"/>
    </source>
</evidence>
<proteinExistence type="predicted"/>
<dbReference type="Proteomes" id="UP000663651">
    <property type="component" value="Chromosome"/>
</dbReference>
<protein>
    <recommendedName>
        <fullName evidence="4">Outer membrane protein beta-barrel domain-containing protein</fullName>
    </recommendedName>
</protein>
<feature type="chain" id="PRO_5047309923" description="Outer membrane protein beta-barrel domain-containing protein" evidence="1">
    <location>
        <begin position="23"/>
        <end position="195"/>
    </location>
</feature>
<feature type="signal peptide" evidence="1">
    <location>
        <begin position="1"/>
        <end position="22"/>
    </location>
</feature>
<name>A0ABX7Q633_9BACT</name>
<accession>A0ABX7Q633</accession>